<evidence type="ECO:0000313" key="2">
    <source>
        <dbReference type="EMBL" id="EMD66700.1"/>
    </source>
</evidence>
<dbReference type="GeneID" id="19138278"/>
<dbReference type="AlphaFoldDB" id="M2SWM9"/>
<name>M2SWM9_COCSN</name>
<accession>M2SWM9</accession>
<gene>
    <name evidence="2" type="ORF">COCSADRAFT_354033</name>
</gene>
<feature type="region of interest" description="Disordered" evidence="1">
    <location>
        <begin position="52"/>
        <end position="124"/>
    </location>
</feature>
<evidence type="ECO:0000256" key="1">
    <source>
        <dbReference type="SAM" id="MobiDB-lite"/>
    </source>
</evidence>
<reference evidence="2 3" key="1">
    <citation type="journal article" date="2012" name="PLoS Pathog.">
        <title>Diverse lifestyles and strategies of plant pathogenesis encoded in the genomes of eighteen Dothideomycetes fungi.</title>
        <authorList>
            <person name="Ohm R.A."/>
            <person name="Feau N."/>
            <person name="Henrissat B."/>
            <person name="Schoch C.L."/>
            <person name="Horwitz B.A."/>
            <person name="Barry K.W."/>
            <person name="Condon B.J."/>
            <person name="Copeland A.C."/>
            <person name="Dhillon B."/>
            <person name="Glaser F."/>
            <person name="Hesse C.N."/>
            <person name="Kosti I."/>
            <person name="LaButti K."/>
            <person name="Lindquist E.A."/>
            <person name="Lucas S."/>
            <person name="Salamov A.A."/>
            <person name="Bradshaw R.E."/>
            <person name="Ciuffetti L."/>
            <person name="Hamelin R.C."/>
            <person name="Kema G.H.J."/>
            <person name="Lawrence C."/>
            <person name="Scott J.A."/>
            <person name="Spatafora J.W."/>
            <person name="Turgeon B.G."/>
            <person name="de Wit P.J.G.M."/>
            <person name="Zhong S."/>
            <person name="Goodwin S.B."/>
            <person name="Grigoriev I.V."/>
        </authorList>
    </citation>
    <scope>NUCLEOTIDE SEQUENCE [LARGE SCALE GENOMIC DNA]</scope>
    <source>
        <strain evidence="3">ND90Pr / ATCC 201652</strain>
    </source>
</reference>
<proteinExistence type="predicted"/>
<feature type="compositionally biased region" description="Basic and acidic residues" evidence="1">
    <location>
        <begin position="63"/>
        <end position="77"/>
    </location>
</feature>
<reference evidence="3" key="2">
    <citation type="journal article" date="2013" name="PLoS Genet.">
        <title>Comparative genome structure, secondary metabolite, and effector coding capacity across Cochliobolus pathogens.</title>
        <authorList>
            <person name="Condon B.J."/>
            <person name="Leng Y."/>
            <person name="Wu D."/>
            <person name="Bushley K.E."/>
            <person name="Ohm R.A."/>
            <person name="Otillar R."/>
            <person name="Martin J."/>
            <person name="Schackwitz W."/>
            <person name="Grimwood J."/>
            <person name="MohdZainudin N."/>
            <person name="Xue C."/>
            <person name="Wang R."/>
            <person name="Manning V.A."/>
            <person name="Dhillon B."/>
            <person name="Tu Z.J."/>
            <person name="Steffenson B.J."/>
            <person name="Salamov A."/>
            <person name="Sun H."/>
            <person name="Lowry S."/>
            <person name="LaButti K."/>
            <person name="Han J."/>
            <person name="Copeland A."/>
            <person name="Lindquist E."/>
            <person name="Barry K."/>
            <person name="Schmutz J."/>
            <person name="Baker S.E."/>
            <person name="Ciuffetti L.M."/>
            <person name="Grigoriev I.V."/>
            <person name="Zhong S."/>
            <person name="Turgeon B.G."/>
        </authorList>
    </citation>
    <scope>NUCLEOTIDE SEQUENCE [LARGE SCALE GENOMIC DNA]</scope>
    <source>
        <strain evidence="3">ND90Pr / ATCC 201652</strain>
    </source>
</reference>
<dbReference type="HOGENOM" id="CLU_1731306_0_0_1"/>
<dbReference type="OrthoDB" id="10677196at2759"/>
<evidence type="ECO:0000313" key="3">
    <source>
        <dbReference type="Proteomes" id="UP000016934"/>
    </source>
</evidence>
<protein>
    <submittedName>
        <fullName evidence="2">Uncharacterized protein</fullName>
    </submittedName>
</protein>
<dbReference type="EMBL" id="KB445640">
    <property type="protein sequence ID" value="EMD66700.1"/>
    <property type="molecule type" value="Genomic_DNA"/>
</dbReference>
<sequence>MTVRRACFPKRSLLHRGSVGVEPGNLGAMQHPRPSSSWFSGKLEAPVTDATHASATLPITGPPRRDEARSCDRRLEQTQKPFLYTYPRSARACPKPPLRPLHTPSSSLFSPPPQPPPSATDNGCVCPSFVDLAPTKCPVTRLDADPSPPTT</sequence>
<keyword evidence="3" id="KW-1185">Reference proteome</keyword>
<dbReference type="RefSeq" id="XP_007698118.1">
    <property type="nucleotide sequence ID" value="XM_007699928.1"/>
</dbReference>
<dbReference type="Proteomes" id="UP000016934">
    <property type="component" value="Unassembled WGS sequence"/>
</dbReference>
<organism evidence="2 3">
    <name type="scientific">Cochliobolus sativus (strain ND90Pr / ATCC 201652)</name>
    <name type="common">Common root rot and spot blotch fungus</name>
    <name type="synonym">Bipolaris sorokiniana</name>
    <dbReference type="NCBI Taxonomy" id="665912"/>
    <lineage>
        <taxon>Eukaryota</taxon>
        <taxon>Fungi</taxon>
        <taxon>Dikarya</taxon>
        <taxon>Ascomycota</taxon>
        <taxon>Pezizomycotina</taxon>
        <taxon>Dothideomycetes</taxon>
        <taxon>Pleosporomycetidae</taxon>
        <taxon>Pleosporales</taxon>
        <taxon>Pleosporineae</taxon>
        <taxon>Pleosporaceae</taxon>
        <taxon>Bipolaris</taxon>
    </lineage>
</organism>
<dbReference type="KEGG" id="bsc:COCSADRAFT_354033"/>